<name>A0A839DTT9_9PSEU</name>
<keyword evidence="2" id="KW-0456">Lyase</keyword>
<dbReference type="RefSeq" id="WP_182543645.1">
    <property type="nucleotide sequence ID" value="NZ_JACGWZ010000002.1"/>
</dbReference>
<dbReference type="GO" id="GO:0050114">
    <property type="term" value="F:myo-inosose-2 dehydratase activity"/>
    <property type="evidence" value="ECO:0007669"/>
    <property type="project" value="UniProtKB-EC"/>
</dbReference>
<dbReference type="Proteomes" id="UP000569329">
    <property type="component" value="Unassembled WGS sequence"/>
</dbReference>
<protein>
    <submittedName>
        <fullName evidence="2">Inosose dehydratase</fullName>
        <ecNumber evidence="2">4.2.1.44</ecNumber>
    </submittedName>
</protein>
<dbReference type="EMBL" id="JACGWZ010000002">
    <property type="protein sequence ID" value="MBA8824340.1"/>
    <property type="molecule type" value="Genomic_DNA"/>
</dbReference>
<dbReference type="PANTHER" id="PTHR12110:SF41">
    <property type="entry name" value="INOSOSE DEHYDRATASE"/>
    <property type="match status" value="1"/>
</dbReference>
<gene>
    <name evidence="2" type="ORF">FHX42_001687</name>
</gene>
<evidence type="ECO:0000313" key="2">
    <source>
        <dbReference type="EMBL" id="MBA8824340.1"/>
    </source>
</evidence>
<dbReference type="AlphaFoldDB" id="A0A839DTT9"/>
<dbReference type="InterPro" id="IPR036237">
    <property type="entry name" value="Xyl_isomerase-like_sf"/>
</dbReference>
<dbReference type="InterPro" id="IPR050312">
    <property type="entry name" value="IolE/XylAMocC-like"/>
</dbReference>
<dbReference type="InterPro" id="IPR013022">
    <property type="entry name" value="Xyl_isomerase-like_TIM-brl"/>
</dbReference>
<evidence type="ECO:0000313" key="3">
    <source>
        <dbReference type="Proteomes" id="UP000569329"/>
    </source>
</evidence>
<reference evidence="2 3" key="1">
    <citation type="submission" date="2020-07" db="EMBL/GenBank/DDBJ databases">
        <title>Sequencing the genomes of 1000 actinobacteria strains.</title>
        <authorList>
            <person name="Klenk H.-P."/>
        </authorList>
    </citation>
    <scope>NUCLEOTIDE SEQUENCE [LARGE SCALE GENOMIC DNA]</scope>
    <source>
        <strain evidence="2 3">DSM 45975</strain>
    </source>
</reference>
<feature type="domain" description="Xylose isomerase-like TIM barrel" evidence="1">
    <location>
        <begin position="37"/>
        <end position="276"/>
    </location>
</feature>
<comment type="caution">
    <text evidence="2">The sequence shown here is derived from an EMBL/GenBank/DDBJ whole genome shotgun (WGS) entry which is preliminary data.</text>
</comment>
<dbReference type="PANTHER" id="PTHR12110">
    <property type="entry name" value="HYDROXYPYRUVATE ISOMERASE"/>
    <property type="match status" value="1"/>
</dbReference>
<dbReference type="Pfam" id="PF01261">
    <property type="entry name" value="AP_endonuc_2"/>
    <property type="match status" value="1"/>
</dbReference>
<evidence type="ECO:0000259" key="1">
    <source>
        <dbReference type="Pfam" id="PF01261"/>
    </source>
</evidence>
<keyword evidence="3" id="KW-1185">Reference proteome</keyword>
<dbReference type="EC" id="4.2.1.44" evidence="2"/>
<dbReference type="SUPFAM" id="SSF51658">
    <property type="entry name" value="Xylose isomerase-like"/>
    <property type="match status" value="1"/>
</dbReference>
<dbReference type="Gene3D" id="3.20.20.150">
    <property type="entry name" value="Divalent-metal-dependent TIM barrel enzymes"/>
    <property type="match status" value="1"/>
</dbReference>
<sequence>MSNDITGSHRLRVGSAPDSWGVWFPEDDRQPPWRRFLDEVAEAGYEWVELGPYGYLPTDPKQLHDELGQRGLKLSAGTCFTAFHQGDVWDSTWEHVSPIASLAASQGAQHLVVIPEMWRNPATGEQLEARTLDDGSWKSLGTGIDRLAKALYEEYGIRMRFHPHADSHVDDQAHVERFLEMTDPEHVTLCLDTGHISYCGGDNLSLIAKYPGRIGYLHLKQVDPEVLKGVHDEDVPFGPAVGRGVMVEPPAGVPDLEPIIKASADLDADMFAIVEQDLYPVDFDAPLPIARRTKQYLTSCGAGVPLR</sequence>
<proteinExistence type="predicted"/>
<accession>A0A839DTT9</accession>
<organism evidence="2 3">
    <name type="scientific">Halosaccharopolyspora lacisalsi</name>
    <dbReference type="NCBI Taxonomy" id="1000566"/>
    <lineage>
        <taxon>Bacteria</taxon>
        <taxon>Bacillati</taxon>
        <taxon>Actinomycetota</taxon>
        <taxon>Actinomycetes</taxon>
        <taxon>Pseudonocardiales</taxon>
        <taxon>Pseudonocardiaceae</taxon>
        <taxon>Halosaccharopolyspora</taxon>
    </lineage>
</organism>